<keyword evidence="2" id="KW-1185">Reference proteome</keyword>
<comment type="caution">
    <text evidence="1">The sequence shown here is derived from an EMBL/GenBank/DDBJ whole genome shotgun (WGS) entry which is preliminary data.</text>
</comment>
<dbReference type="Proteomes" id="UP001642360">
    <property type="component" value="Unassembled WGS sequence"/>
</dbReference>
<dbReference type="EMBL" id="CAUOFW020004820">
    <property type="protein sequence ID" value="CAK9167372.1"/>
    <property type="molecule type" value="Genomic_DNA"/>
</dbReference>
<organism evidence="1 2">
    <name type="scientific">Ilex paraguariensis</name>
    <name type="common">yerba mate</name>
    <dbReference type="NCBI Taxonomy" id="185542"/>
    <lineage>
        <taxon>Eukaryota</taxon>
        <taxon>Viridiplantae</taxon>
        <taxon>Streptophyta</taxon>
        <taxon>Embryophyta</taxon>
        <taxon>Tracheophyta</taxon>
        <taxon>Spermatophyta</taxon>
        <taxon>Magnoliopsida</taxon>
        <taxon>eudicotyledons</taxon>
        <taxon>Gunneridae</taxon>
        <taxon>Pentapetalae</taxon>
        <taxon>asterids</taxon>
        <taxon>campanulids</taxon>
        <taxon>Aquifoliales</taxon>
        <taxon>Aquifoliaceae</taxon>
        <taxon>Ilex</taxon>
    </lineage>
</organism>
<sequence length="173" mass="19700">MTRIYDAHLTRGNLSTVLGHNLVTNVEEKCMTNANVPRIARRERNEAEGMEKTWLRKERKKGNLMEEGVKPTTNLLSSKISTDIRNQLAKSYHTPPSTMTRIYDAHITRGNLSTVLGYNLVTNVEEKCMTKANVAGIGRRERNEAEGMEKTWVRKERKKGNLMEEGVKPTTNL</sequence>
<accession>A0ABC8TD62</accession>
<evidence type="ECO:0000313" key="2">
    <source>
        <dbReference type="Proteomes" id="UP001642360"/>
    </source>
</evidence>
<protein>
    <submittedName>
        <fullName evidence="1">Uncharacterized protein</fullName>
    </submittedName>
</protein>
<proteinExistence type="predicted"/>
<evidence type="ECO:0000313" key="1">
    <source>
        <dbReference type="EMBL" id="CAK9167372.1"/>
    </source>
</evidence>
<reference evidence="1 2" key="1">
    <citation type="submission" date="2024-02" db="EMBL/GenBank/DDBJ databases">
        <authorList>
            <person name="Vignale AGUSTIN F."/>
            <person name="Sosa J E."/>
            <person name="Modenutti C."/>
        </authorList>
    </citation>
    <scope>NUCLEOTIDE SEQUENCE [LARGE SCALE GENOMIC DNA]</scope>
</reference>
<name>A0ABC8TD62_9AQUA</name>
<dbReference type="AlphaFoldDB" id="A0ABC8TD62"/>
<gene>
    <name evidence="1" type="ORF">ILEXP_LOCUS36639</name>
</gene>